<dbReference type="GO" id="GO:0005663">
    <property type="term" value="C:DNA replication factor C complex"/>
    <property type="evidence" value="ECO:0007669"/>
    <property type="project" value="TreeGrafter"/>
</dbReference>
<dbReference type="PANTHER" id="PTHR11669">
    <property type="entry name" value="REPLICATION FACTOR C / DNA POLYMERASE III GAMMA-TAU SUBUNIT"/>
    <property type="match status" value="1"/>
</dbReference>
<evidence type="ECO:0000313" key="2">
    <source>
        <dbReference type="EMBL" id="QHT33790.1"/>
    </source>
</evidence>
<name>A0A6C0F057_9ZZZZ</name>
<dbReference type="GO" id="GO:0005634">
    <property type="term" value="C:nucleus"/>
    <property type="evidence" value="ECO:0007669"/>
    <property type="project" value="TreeGrafter"/>
</dbReference>
<reference evidence="2" key="1">
    <citation type="journal article" date="2020" name="Nature">
        <title>Giant virus diversity and host interactions through global metagenomics.</title>
        <authorList>
            <person name="Schulz F."/>
            <person name="Roux S."/>
            <person name="Paez-Espino D."/>
            <person name="Jungbluth S."/>
            <person name="Walsh D.A."/>
            <person name="Denef V.J."/>
            <person name="McMahon K.D."/>
            <person name="Konstantinidis K.T."/>
            <person name="Eloe-Fadrosh E.A."/>
            <person name="Kyrpides N.C."/>
            <person name="Woyke T."/>
        </authorList>
    </citation>
    <scope>NUCLEOTIDE SEQUENCE</scope>
    <source>
        <strain evidence="2">GVMAG-M-3300009161-52</strain>
    </source>
</reference>
<dbReference type="GO" id="GO:0003689">
    <property type="term" value="F:DNA clamp loader activity"/>
    <property type="evidence" value="ECO:0007669"/>
    <property type="project" value="TreeGrafter"/>
</dbReference>
<protein>
    <submittedName>
        <fullName evidence="2">Uncharacterized protein</fullName>
    </submittedName>
</protein>
<keyword evidence="1" id="KW-0235">DNA replication</keyword>
<evidence type="ECO:0000256" key="1">
    <source>
        <dbReference type="ARBA" id="ARBA00022705"/>
    </source>
</evidence>
<dbReference type="InterPro" id="IPR027417">
    <property type="entry name" value="P-loop_NTPase"/>
</dbReference>
<proteinExistence type="predicted"/>
<dbReference type="SUPFAM" id="SSF52540">
    <property type="entry name" value="P-loop containing nucleoside triphosphate hydrolases"/>
    <property type="match status" value="1"/>
</dbReference>
<dbReference type="InterPro" id="IPR050238">
    <property type="entry name" value="DNA_Rep/Repair_Clamp_Loader"/>
</dbReference>
<dbReference type="EMBL" id="MN738978">
    <property type="protein sequence ID" value="QHT33790.1"/>
    <property type="molecule type" value="Genomic_DNA"/>
</dbReference>
<dbReference type="Gene3D" id="3.40.50.300">
    <property type="entry name" value="P-loop containing nucleotide triphosphate hydrolases"/>
    <property type="match status" value="1"/>
</dbReference>
<sequence>MSEFFDGEVVEAVVFTTPNIDFQLNKFAEGEYLKDKYIPDKSLFAHPDVINNFKSFYENNVDIPILVYGEHGIGKLTCIIGLINNIPCYLPDFSIDKKVNNIEYFKILDADYNKILFYENVYFLNLEVLNNHTEILNYLKYIYQIAKSSNINVYSEDELEKDNVGIDNIITNNVVSDNINNVDNHINDDIFSDMVSNYKKKKKGPSEKKIIILTHIDKCNLESQHYIAFMLDKINIFVSYILTSHNTNTIDKKIVSSCAPINFKHLDETDFIRIFKCNYKSILQKENHTFTPIMMKQLYNIYVSNRYNIGNTISQIKYYLATEGTEFLKCKQNTQSLMTNIAANFIKKKLVLSNISSALEIRKFLYTMLSLNMKLIIFVKEVVRQLLKSKLSQDKKLIILEKSAILSKELYNINKEVVIIEAFFYDIISVIYQNNKNT</sequence>
<accession>A0A6C0F057</accession>
<dbReference type="AlphaFoldDB" id="A0A6C0F057"/>
<dbReference type="PANTHER" id="PTHR11669:SF1">
    <property type="entry name" value="REPLICATION FACTOR C SUBUNIT 3"/>
    <property type="match status" value="1"/>
</dbReference>
<dbReference type="GO" id="GO:0006261">
    <property type="term" value="P:DNA-templated DNA replication"/>
    <property type="evidence" value="ECO:0007669"/>
    <property type="project" value="TreeGrafter"/>
</dbReference>
<organism evidence="2">
    <name type="scientific">viral metagenome</name>
    <dbReference type="NCBI Taxonomy" id="1070528"/>
    <lineage>
        <taxon>unclassified sequences</taxon>
        <taxon>metagenomes</taxon>
        <taxon>organismal metagenomes</taxon>
    </lineage>
</organism>
<dbReference type="GO" id="GO:0006281">
    <property type="term" value="P:DNA repair"/>
    <property type="evidence" value="ECO:0007669"/>
    <property type="project" value="TreeGrafter"/>
</dbReference>